<feature type="transmembrane region" description="Helical" evidence="1">
    <location>
        <begin position="231"/>
        <end position="250"/>
    </location>
</feature>
<keyword evidence="1" id="KW-1133">Transmembrane helix</keyword>
<evidence type="ECO:0000256" key="1">
    <source>
        <dbReference type="SAM" id="Phobius"/>
    </source>
</evidence>
<dbReference type="Proteomes" id="UP000322294">
    <property type="component" value="Unassembled WGS sequence"/>
</dbReference>
<protein>
    <recommendedName>
        <fullName evidence="4">Oligosaccharide repeat unit polymerase</fullName>
    </recommendedName>
</protein>
<evidence type="ECO:0000313" key="2">
    <source>
        <dbReference type="EMBL" id="TYP52412.1"/>
    </source>
</evidence>
<proteinExistence type="predicted"/>
<reference evidence="2 3" key="1">
    <citation type="submission" date="2019-07" db="EMBL/GenBank/DDBJ databases">
        <title>Genomic Encyclopedia of Type Strains, Phase I: the one thousand microbial genomes (KMG-I) project.</title>
        <authorList>
            <person name="Kyrpides N."/>
        </authorList>
    </citation>
    <scope>NUCLEOTIDE SEQUENCE [LARGE SCALE GENOMIC DNA]</scope>
    <source>
        <strain evidence="2 3">DSM 16647</strain>
    </source>
</reference>
<dbReference type="AlphaFoldDB" id="A0A5S5AML1"/>
<keyword evidence="3" id="KW-1185">Reference proteome</keyword>
<name>A0A5S5AML1_9FIRM</name>
<comment type="caution">
    <text evidence="2">The sequence shown here is derived from an EMBL/GenBank/DDBJ whole genome shotgun (WGS) entry which is preliminary data.</text>
</comment>
<sequence length="458" mass="53701">MNMINNMCKSFKTPFIINISTLSGIFKYLPIIIVMSYLLMTIIFFTFGPNEWPIKNPVKLYTFLFFANTSLLIGYILGTKKRKLVYRCKSFRPLFRFSLLVYFLFLPITSYARTGNVIPDVLNAITNFGKAYYESKKVAWPEYLRMMVSPALIACVPLGIYKWDQLRRLEKILLLFSIIYYISIDISRGKNKSLADYLIIFTMILMLKKIKLFIDKTGSYVFHLNKRMLRILIMYFIIISLLGWVFFNYFTMVISSRTYSLYNSFTGNTIQIDNVLLAPFKTELQKYGAAKLMAYLSQGYYGLSLALDKPFHFSYGIGYSLFLLENAEEILGLSNVKKLTYSYKLYDDNWPTGRVWSSFYVWPASDITFFGVILLMFIIGFIYATVWLESLLSNDHISLIIFSLLNILLFYIPANNQLFQEGETFFGSWFWFLYWFLRRIYFTKKHGVNAKYNNVITG</sequence>
<feature type="transmembrane region" description="Helical" evidence="1">
    <location>
        <begin position="172"/>
        <end position="188"/>
    </location>
</feature>
<feature type="transmembrane region" description="Helical" evidence="1">
    <location>
        <begin position="418"/>
        <end position="437"/>
    </location>
</feature>
<feature type="transmembrane region" description="Helical" evidence="1">
    <location>
        <begin position="395"/>
        <end position="412"/>
    </location>
</feature>
<organism evidence="2 3">
    <name type="scientific">Thermosediminibacter litoriperuensis</name>
    <dbReference type="NCBI Taxonomy" id="291989"/>
    <lineage>
        <taxon>Bacteria</taxon>
        <taxon>Bacillati</taxon>
        <taxon>Bacillota</taxon>
        <taxon>Clostridia</taxon>
        <taxon>Thermosediminibacterales</taxon>
        <taxon>Thermosediminibacteraceae</taxon>
        <taxon>Thermosediminibacter</taxon>
    </lineage>
</organism>
<evidence type="ECO:0008006" key="4">
    <source>
        <dbReference type="Google" id="ProtNLM"/>
    </source>
</evidence>
<feature type="transmembrane region" description="Helical" evidence="1">
    <location>
        <begin position="94"/>
        <end position="112"/>
    </location>
</feature>
<feature type="transmembrane region" description="Helical" evidence="1">
    <location>
        <begin position="143"/>
        <end position="160"/>
    </location>
</feature>
<feature type="transmembrane region" description="Helical" evidence="1">
    <location>
        <begin position="60"/>
        <end position="78"/>
    </location>
</feature>
<gene>
    <name evidence="2" type="ORF">LZ11_01756</name>
</gene>
<feature type="transmembrane region" description="Helical" evidence="1">
    <location>
        <begin position="367"/>
        <end position="388"/>
    </location>
</feature>
<accession>A0A5S5AML1</accession>
<keyword evidence="1" id="KW-0472">Membrane</keyword>
<keyword evidence="1" id="KW-0812">Transmembrane</keyword>
<feature type="transmembrane region" description="Helical" evidence="1">
    <location>
        <begin position="194"/>
        <end position="210"/>
    </location>
</feature>
<evidence type="ECO:0000313" key="3">
    <source>
        <dbReference type="Proteomes" id="UP000322294"/>
    </source>
</evidence>
<feature type="transmembrane region" description="Helical" evidence="1">
    <location>
        <begin position="28"/>
        <end position="48"/>
    </location>
</feature>
<dbReference type="EMBL" id="VNHO01000019">
    <property type="protein sequence ID" value="TYP52412.1"/>
    <property type="molecule type" value="Genomic_DNA"/>
</dbReference>